<comment type="caution">
    <text evidence="1">The sequence shown here is derived from an EMBL/GenBank/DDBJ whole genome shotgun (WGS) entry which is preliminary data.</text>
</comment>
<reference evidence="1 2" key="1">
    <citation type="submission" date="2019-03" db="EMBL/GenBank/DDBJ databases">
        <title>Draft genome sequence of Xylaria hypoxylon DSM 108379, a ubiquitous saprotrophic-parasitic fungi on hardwood.</title>
        <authorList>
            <person name="Buettner E."/>
            <person name="Leonhardt S."/>
            <person name="Gebauer A.M."/>
            <person name="Liers C."/>
            <person name="Hofrichter M."/>
            <person name="Kellner H."/>
        </authorList>
    </citation>
    <scope>NUCLEOTIDE SEQUENCE [LARGE SCALE GENOMIC DNA]</scope>
    <source>
        <strain evidence="1 2">DSM 108379</strain>
    </source>
</reference>
<accession>A0A4Z0YUD2</accession>
<evidence type="ECO:0000313" key="2">
    <source>
        <dbReference type="Proteomes" id="UP000297716"/>
    </source>
</evidence>
<protein>
    <recommendedName>
        <fullName evidence="3">SnoaL-like domain-containing protein</fullName>
    </recommendedName>
</protein>
<keyword evidence="2" id="KW-1185">Reference proteome</keyword>
<dbReference type="OrthoDB" id="3758478at2759"/>
<organism evidence="1 2">
    <name type="scientific">Xylaria hypoxylon</name>
    <dbReference type="NCBI Taxonomy" id="37992"/>
    <lineage>
        <taxon>Eukaryota</taxon>
        <taxon>Fungi</taxon>
        <taxon>Dikarya</taxon>
        <taxon>Ascomycota</taxon>
        <taxon>Pezizomycotina</taxon>
        <taxon>Sordariomycetes</taxon>
        <taxon>Xylariomycetidae</taxon>
        <taxon>Xylariales</taxon>
        <taxon>Xylariaceae</taxon>
        <taxon>Xylaria</taxon>
    </lineage>
</organism>
<name>A0A4Z0YUD2_9PEZI</name>
<dbReference type="AlphaFoldDB" id="A0A4Z0YUD2"/>
<gene>
    <name evidence="1" type="ORF">E0Z10_g5210</name>
</gene>
<evidence type="ECO:0000313" key="1">
    <source>
        <dbReference type="EMBL" id="TGJ83558.1"/>
    </source>
</evidence>
<proteinExistence type="predicted"/>
<sequence length="167" mass="18237">MSSDSSSSLRATISATTRGFIYSCLNGNSVLGGPKSINSNLTPDCKHYMLPRSFPIAMESPGPDQPSPSPAVETPFTDDPKVCTIQTAVSSLTIDEVARRSAARSVHAIRFISGEEMTLEYAWFFHLVDDGSGIKRIEQFSEEGTRNMHDTRQELIRQVKASGPPSQ</sequence>
<dbReference type="EMBL" id="SKBN01000090">
    <property type="protein sequence ID" value="TGJ83558.1"/>
    <property type="molecule type" value="Genomic_DNA"/>
</dbReference>
<dbReference type="Proteomes" id="UP000297716">
    <property type="component" value="Unassembled WGS sequence"/>
</dbReference>
<evidence type="ECO:0008006" key="3">
    <source>
        <dbReference type="Google" id="ProtNLM"/>
    </source>
</evidence>